<name>A0A150HAR8_9MICO</name>
<evidence type="ECO:0000313" key="1">
    <source>
        <dbReference type="EMBL" id="KXZ59209.1"/>
    </source>
</evidence>
<organism evidence="1 2">
    <name type="scientific">Brevibacterium ravenspurgense</name>
    <dbReference type="NCBI Taxonomy" id="479117"/>
    <lineage>
        <taxon>Bacteria</taxon>
        <taxon>Bacillati</taxon>
        <taxon>Actinomycetota</taxon>
        <taxon>Actinomycetes</taxon>
        <taxon>Micrococcales</taxon>
        <taxon>Brevibacteriaceae</taxon>
        <taxon>Brevibacterium</taxon>
    </lineage>
</organism>
<dbReference type="AlphaFoldDB" id="A0A150HAR8"/>
<dbReference type="Proteomes" id="UP000243589">
    <property type="component" value="Unassembled WGS sequence"/>
</dbReference>
<sequence>MRALTQEETGFVRHMCEHGWVDTAADIDRAKLTQQVDCLMVESGCELDNCPCLDFAYQNRKGEADHGGDYRASTEQHVVLVMDVNGTPWQANLFVSGGFIGWLEFSSFSDDYPSRLPSISDLS</sequence>
<gene>
    <name evidence="1" type="ORF">Bravens_00456</name>
</gene>
<dbReference type="RefSeq" id="WP_062019938.1">
    <property type="nucleotide sequence ID" value="NZ_LQQC01000005.1"/>
</dbReference>
<dbReference type="EMBL" id="LQQC01000005">
    <property type="protein sequence ID" value="KXZ59209.1"/>
    <property type="molecule type" value="Genomic_DNA"/>
</dbReference>
<keyword evidence="2" id="KW-1185">Reference proteome</keyword>
<comment type="caution">
    <text evidence="1">The sequence shown here is derived from an EMBL/GenBank/DDBJ whole genome shotgun (WGS) entry which is preliminary data.</text>
</comment>
<dbReference type="PATRIC" id="fig|479117.4.peg.456"/>
<evidence type="ECO:0000313" key="2">
    <source>
        <dbReference type="Proteomes" id="UP000243589"/>
    </source>
</evidence>
<protein>
    <submittedName>
        <fullName evidence="1">Uncharacterized protein</fullName>
    </submittedName>
</protein>
<proteinExistence type="predicted"/>
<accession>A0A150HAR8</accession>
<reference evidence="1 2" key="1">
    <citation type="submission" date="2016-01" db="EMBL/GenBank/DDBJ databases">
        <title>Use of Whole Genome Sequencing to ascertain that Brevibacterium massiliense (Roux, Raoult 2009) is a later heterotypic synonym of Brevibacterium ravenspurgense (Mages 2008).</title>
        <authorList>
            <person name="Bernier A.-M."/>
            <person name="Burdz T."/>
            <person name="Huynh C."/>
            <person name="Pachecho A.L."/>
            <person name="Wiebe D."/>
            <person name="Bonner C."/>
            <person name="Bernard K."/>
        </authorList>
    </citation>
    <scope>NUCLEOTIDE SEQUENCE [LARGE SCALE GENOMIC DNA]</scope>
    <source>
        <strain evidence="1 2">CCUG56047</strain>
    </source>
</reference>